<dbReference type="InterPro" id="IPR008250">
    <property type="entry name" value="ATPase_P-typ_transduc_dom_A_sf"/>
</dbReference>
<dbReference type="SUPFAM" id="SSF55008">
    <property type="entry name" value="HMA, heavy metal-associated domain"/>
    <property type="match status" value="1"/>
</dbReference>
<dbReference type="NCBIfam" id="TIGR01525">
    <property type="entry name" value="ATPase-IB_hvy"/>
    <property type="match status" value="1"/>
</dbReference>
<evidence type="ECO:0000256" key="7">
    <source>
        <dbReference type="ARBA" id="ARBA00022723"/>
    </source>
</evidence>
<dbReference type="GO" id="GO:0005886">
    <property type="term" value="C:plasma membrane"/>
    <property type="evidence" value="ECO:0007669"/>
    <property type="project" value="UniProtKB-SubCell"/>
</dbReference>
<sequence length="826" mass="89031">MSHTESPSETQTQAETCFHCGLPVPRGLDLLIEFEGTHHPACCAGCQAVAQSIIVAGLGSYYHRRTEQAEQAVLPPPEVLEQLKLYDLPDVQAEFVEVKAENEREAVLMLGGVTCAACVWLIEQQLLRLSGVLRAEINYSTLRARVAWDCSQVALSDILLRVRQSGYEASPYDARRMETQAAAERKQALTRLWVAGLSMMQVMMYVVPTYLYAGEIEPRFLWMLHWASMILTLPVLLYSAVPFFKGAWRDWKNRRAGMDTPVAVSIAAAFSGSLWALLQGREEGIYFDSVSMFVFLLLGGRYLEQLARRKAGDAAERLVKLVPAFCHRLPDYPDTARVEEAVVARLSGGEVLLVKPGEVLPADGVVLEGESEANEAMLSGESLPVPKAAGDAVTAGTLNGGSPLVIRVEQAGSQTRLSHIVRLLDRALAEKPRMVELADRYAAWFVGALLLLGVLVFAGWAWYADVQTALWITVSLLVATCPCALSLATPAALAASTGHLAGEGVLISRGHSLETLARIDTVVLDKTGTLTTGQPAVCAVHTAEGISQDLAVALAQLLERQSEHPAARAIANLPPATVTLEAENYLNRAGHGISAQVWHEGRLEQWRIGRLDYVAELSGRLPESLQANHAGGAVYLGSAAGFAAVFLLQDQAKPEVPAMLAEWKRQGLSLHLLSGDRQAAADAVAAALPLDTVRAEATPEDKLAYVQDLQAQGHKVLMVGDGINDAPVLAQADVSVAVAEGADVAREGADVLLLNGNMRTLPYLTTQAKRTAWIVRENLWWAAGYNLIMVPLAAAGCVTPWVAALGMSLSSLLVSANALRLLRRAK</sequence>
<dbReference type="NCBIfam" id="TIGR01494">
    <property type="entry name" value="ATPase_P-type"/>
    <property type="match status" value="1"/>
</dbReference>
<dbReference type="Pfam" id="PF00122">
    <property type="entry name" value="E1-E2_ATPase"/>
    <property type="match status" value="1"/>
</dbReference>
<dbReference type="InterPro" id="IPR023299">
    <property type="entry name" value="ATPase_P-typ_cyto_dom_N"/>
</dbReference>
<evidence type="ECO:0000256" key="14">
    <source>
        <dbReference type="ARBA" id="ARBA00023136"/>
    </source>
</evidence>
<dbReference type="SUPFAM" id="SSF56784">
    <property type="entry name" value="HAD-like"/>
    <property type="match status" value="1"/>
</dbReference>
<name>A0A3S9SJR1_EIKCO</name>
<comment type="subcellular location">
    <subcellularLocation>
        <location evidence="1">Cell membrane</location>
        <topology evidence="1">Multi-pass membrane protein</topology>
    </subcellularLocation>
</comment>
<feature type="transmembrane region" description="Helical" evidence="15">
    <location>
        <begin position="223"/>
        <end position="244"/>
    </location>
</feature>
<dbReference type="InterPro" id="IPR036412">
    <property type="entry name" value="HAD-like_sf"/>
</dbReference>
<dbReference type="Proteomes" id="UP000282435">
    <property type="component" value="Chromosome"/>
</dbReference>
<dbReference type="PANTHER" id="PTHR43520">
    <property type="entry name" value="ATP7, ISOFORM B"/>
    <property type="match status" value="1"/>
</dbReference>
<dbReference type="Gene3D" id="3.40.1110.10">
    <property type="entry name" value="Calcium-transporting ATPase, cytoplasmic domain N"/>
    <property type="match status" value="1"/>
</dbReference>
<keyword evidence="5" id="KW-0597">Phosphoprotein</keyword>
<evidence type="ECO:0000256" key="1">
    <source>
        <dbReference type="ARBA" id="ARBA00004651"/>
    </source>
</evidence>
<dbReference type="InterPro" id="IPR006121">
    <property type="entry name" value="HMA_dom"/>
</dbReference>
<dbReference type="SUPFAM" id="SSF81665">
    <property type="entry name" value="Calcium ATPase, transmembrane domain M"/>
    <property type="match status" value="1"/>
</dbReference>
<dbReference type="NCBIfam" id="TIGR01511">
    <property type="entry name" value="ATPase-IB1_Cu"/>
    <property type="match status" value="1"/>
</dbReference>
<dbReference type="InterPro" id="IPR001757">
    <property type="entry name" value="P_typ_ATPase"/>
</dbReference>
<keyword evidence="3" id="KW-0813">Transport</keyword>
<dbReference type="SFLD" id="SFLDS00003">
    <property type="entry name" value="Haloacid_Dehalogenase"/>
    <property type="match status" value="1"/>
</dbReference>
<dbReference type="InterPro" id="IPR044492">
    <property type="entry name" value="P_typ_ATPase_HD_dom"/>
</dbReference>
<keyword evidence="14 15" id="KW-0472">Membrane</keyword>
<dbReference type="CDD" id="cd00371">
    <property type="entry name" value="HMA"/>
    <property type="match status" value="1"/>
</dbReference>
<evidence type="ECO:0000256" key="13">
    <source>
        <dbReference type="ARBA" id="ARBA00023065"/>
    </source>
</evidence>
<evidence type="ECO:0000256" key="4">
    <source>
        <dbReference type="ARBA" id="ARBA00022475"/>
    </source>
</evidence>
<protein>
    <submittedName>
        <fullName evidence="17">Heavy metal translocating P-type ATPase</fullName>
    </submittedName>
</protein>
<dbReference type="Pfam" id="PF00702">
    <property type="entry name" value="Hydrolase"/>
    <property type="match status" value="1"/>
</dbReference>
<dbReference type="GO" id="GO:0016887">
    <property type="term" value="F:ATP hydrolysis activity"/>
    <property type="evidence" value="ECO:0007669"/>
    <property type="project" value="InterPro"/>
</dbReference>
<keyword evidence="6 15" id="KW-0812">Transmembrane</keyword>
<evidence type="ECO:0000256" key="9">
    <source>
        <dbReference type="ARBA" id="ARBA00022840"/>
    </source>
</evidence>
<feature type="transmembrane region" description="Helical" evidence="15">
    <location>
        <begin position="779"/>
        <end position="795"/>
    </location>
</feature>
<keyword evidence="10" id="KW-0460">Magnesium</keyword>
<keyword evidence="13" id="KW-0406">Ion transport</keyword>
<feature type="transmembrane region" description="Helical" evidence="15">
    <location>
        <begin position="469"/>
        <end position="488"/>
    </location>
</feature>
<evidence type="ECO:0000313" key="17">
    <source>
        <dbReference type="EMBL" id="AZR59678.1"/>
    </source>
</evidence>
<proteinExistence type="inferred from homology"/>
<feature type="transmembrane region" description="Helical" evidence="15">
    <location>
        <begin position="801"/>
        <end position="822"/>
    </location>
</feature>
<comment type="similarity">
    <text evidence="2 15">Belongs to the cation transport ATPase (P-type) (TC 3.A.3) family. Type IB subfamily.</text>
</comment>
<feature type="transmembrane region" description="Helical" evidence="15">
    <location>
        <begin position="256"/>
        <end position="278"/>
    </location>
</feature>
<dbReference type="InterPro" id="IPR023298">
    <property type="entry name" value="ATPase_P-typ_TM_dom_sf"/>
</dbReference>
<dbReference type="PANTHER" id="PTHR43520:SF5">
    <property type="entry name" value="CATION-TRANSPORTING P-TYPE ATPASE-RELATED"/>
    <property type="match status" value="1"/>
</dbReference>
<dbReference type="InterPro" id="IPR021993">
    <property type="entry name" value="ATPase-cat-bd"/>
</dbReference>
<dbReference type="SUPFAM" id="SSF81653">
    <property type="entry name" value="Calcium ATPase, transduction domain A"/>
    <property type="match status" value="1"/>
</dbReference>
<evidence type="ECO:0000256" key="10">
    <source>
        <dbReference type="ARBA" id="ARBA00022842"/>
    </source>
</evidence>
<keyword evidence="11" id="KW-1278">Translocase</keyword>
<organism evidence="17 18">
    <name type="scientific">Eikenella corrodens</name>
    <dbReference type="NCBI Taxonomy" id="539"/>
    <lineage>
        <taxon>Bacteria</taxon>
        <taxon>Pseudomonadati</taxon>
        <taxon>Pseudomonadota</taxon>
        <taxon>Betaproteobacteria</taxon>
        <taxon>Neisseriales</taxon>
        <taxon>Neisseriaceae</taxon>
        <taxon>Eikenella</taxon>
    </lineage>
</organism>
<dbReference type="SFLD" id="SFLDF00027">
    <property type="entry name" value="p-type_atpase"/>
    <property type="match status" value="1"/>
</dbReference>
<evidence type="ECO:0000256" key="8">
    <source>
        <dbReference type="ARBA" id="ARBA00022741"/>
    </source>
</evidence>
<dbReference type="Gene3D" id="2.70.150.10">
    <property type="entry name" value="Calcium-transporting ATPase, cytoplasmic transduction domain A"/>
    <property type="match status" value="1"/>
</dbReference>
<dbReference type="OrthoDB" id="8552908at2"/>
<dbReference type="EMBL" id="CP034670">
    <property type="protein sequence ID" value="AZR59678.1"/>
    <property type="molecule type" value="Genomic_DNA"/>
</dbReference>
<dbReference type="InterPro" id="IPR018303">
    <property type="entry name" value="ATPase_P-typ_P_site"/>
</dbReference>
<dbReference type="RefSeq" id="WP_126983209.1">
    <property type="nucleotide sequence ID" value="NZ_CP034670.1"/>
</dbReference>
<keyword evidence="4 15" id="KW-1003">Cell membrane</keyword>
<dbReference type="Gene3D" id="3.30.70.100">
    <property type="match status" value="1"/>
</dbReference>
<evidence type="ECO:0000256" key="15">
    <source>
        <dbReference type="RuleBase" id="RU362081"/>
    </source>
</evidence>
<dbReference type="InterPro" id="IPR036163">
    <property type="entry name" value="HMA_dom_sf"/>
</dbReference>
<dbReference type="PROSITE" id="PS50846">
    <property type="entry name" value="HMA_2"/>
    <property type="match status" value="1"/>
</dbReference>
<dbReference type="Pfam" id="PF00403">
    <property type="entry name" value="HMA"/>
    <property type="match status" value="1"/>
</dbReference>
<evidence type="ECO:0000313" key="18">
    <source>
        <dbReference type="Proteomes" id="UP000282435"/>
    </source>
</evidence>
<dbReference type="PROSITE" id="PS01047">
    <property type="entry name" value="HMA_1"/>
    <property type="match status" value="1"/>
</dbReference>
<dbReference type="InterPro" id="IPR059000">
    <property type="entry name" value="ATPase_P-type_domA"/>
</dbReference>
<dbReference type="SFLD" id="SFLDG00002">
    <property type="entry name" value="C1.7:_P-type_atpase_like"/>
    <property type="match status" value="1"/>
</dbReference>
<dbReference type="InterPro" id="IPR023214">
    <property type="entry name" value="HAD_sf"/>
</dbReference>
<evidence type="ECO:0000256" key="6">
    <source>
        <dbReference type="ARBA" id="ARBA00022692"/>
    </source>
</evidence>
<dbReference type="Gene3D" id="3.40.50.1000">
    <property type="entry name" value="HAD superfamily/HAD-like"/>
    <property type="match status" value="1"/>
</dbReference>
<accession>A0A3S9SJR1</accession>
<keyword evidence="12 15" id="KW-1133">Transmembrane helix</keyword>
<dbReference type="GO" id="GO:0055070">
    <property type="term" value="P:copper ion homeostasis"/>
    <property type="evidence" value="ECO:0007669"/>
    <property type="project" value="TreeGrafter"/>
</dbReference>
<evidence type="ECO:0000256" key="3">
    <source>
        <dbReference type="ARBA" id="ARBA00022448"/>
    </source>
</evidence>
<dbReference type="PRINTS" id="PR00943">
    <property type="entry name" value="CUATPASE"/>
</dbReference>
<feature type="transmembrane region" description="Helical" evidence="15">
    <location>
        <begin position="192"/>
        <end position="211"/>
    </location>
</feature>
<dbReference type="GO" id="GO:0043682">
    <property type="term" value="F:P-type divalent copper transporter activity"/>
    <property type="evidence" value="ECO:0007669"/>
    <property type="project" value="TreeGrafter"/>
</dbReference>
<evidence type="ECO:0000256" key="11">
    <source>
        <dbReference type="ARBA" id="ARBA00022967"/>
    </source>
</evidence>
<keyword evidence="8 15" id="KW-0547">Nucleotide-binding</keyword>
<dbReference type="GO" id="GO:0005507">
    <property type="term" value="F:copper ion binding"/>
    <property type="evidence" value="ECO:0007669"/>
    <property type="project" value="TreeGrafter"/>
</dbReference>
<dbReference type="Pfam" id="PF12156">
    <property type="entry name" value="ATPase-cat_bd"/>
    <property type="match status" value="1"/>
</dbReference>
<evidence type="ECO:0000256" key="12">
    <source>
        <dbReference type="ARBA" id="ARBA00022989"/>
    </source>
</evidence>
<keyword evidence="9 15" id="KW-0067">ATP-binding</keyword>
<evidence type="ECO:0000256" key="5">
    <source>
        <dbReference type="ARBA" id="ARBA00022553"/>
    </source>
</evidence>
<evidence type="ECO:0000256" key="2">
    <source>
        <dbReference type="ARBA" id="ARBA00006024"/>
    </source>
</evidence>
<dbReference type="PROSITE" id="PS00154">
    <property type="entry name" value="ATPASE_E1_E2"/>
    <property type="match status" value="1"/>
</dbReference>
<feature type="transmembrane region" description="Helical" evidence="15">
    <location>
        <begin position="441"/>
        <end position="463"/>
    </location>
</feature>
<dbReference type="GO" id="GO:0005524">
    <property type="term" value="F:ATP binding"/>
    <property type="evidence" value="ECO:0007669"/>
    <property type="project" value="UniProtKB-UniRule"/>
</dbReference>
<evidence type="ECO:0000259" key="16">
    <source>
        <dbReference type="PROSITE" id="PS50846"/>
    </source>
</evidence>
<feature type="domain" description="HMA" evidence="16">
    <location>
        <begin position="104"/>
        <end position="170"/>
    </location>
</feature>
<dbReference type="PRINTS" id="PR00119">
    <property type="entry name" value="CATATPASE"/>
</dbReference>
<keyword evidence="7 15" id="KW-0479">Metal-binding</keyword>
<dbReference type="InterPro" id="IPR027256">
    <property type="entry name" value="P-typ_ATPase_IB"/>
</dbReference>
<gene>
    <name evidence="17" type="ORF">ELB75_06365</name>
</gene>
<reference evidence="17 18" key="1">
    <citation type="submission" date="2018-12" db="EMBL/GenBank/DDBJ databases">
        <title>Genome sequencing of Eikenella corrodens KCOM 3110 (= JS217).</title>
        <authorList>
            <person name="Koo J.-K."/>
            <person name="Park S.-N."/>
            <person name="Lim Y.K."/>
        </authorList>
    </citation>
    <scope>NUCLEOTIDE SEQUENCE [LARGE SCALE GENOMIC DNA]</scope>
    <source>
        <strain evidence="17 18">KCOM 3110</strain>
    </source>
</reference>
<feature type="transmembrane region" description="Helical" evidence="15">
    <location>
        <begin position="284"/>
        <end position="303"/>
    </location>
</feature>
<dbReference type="CDD" id="cd02079">
    <property type="entry name" value="P-type_ATPase_HM"/>
    <property type="match status" value="1"/>
</dbReference>
<dbReference type="InterPro" id="IPR017969">
    <property type="entry name" value="Heavy-metal-associated_CS"/>
</dbReference>
<dbReference type="AlphaFoldDB" id="A0A3S9SJR1"/>